<evidence type="ECO:0000256" key="5">
    <source>
        <dbReference type="ARBA" id="ARBA00022692"/>
    </source>
</evidence>
<keyword evidence="10" id="KW-1185">Reference proteome</keyword>
<keyword evidence="6 8" id="KW-1133">Transmembrane helix</keyword>
<keyword evidence="4" id="KW-1003">Cell membrane</keyword>
<dbReference type="InterPro" id="IPR000522">
    <property type="entry name" value="ABC_transptr_permease_BtuC"/>
</dbReference>
<comment type="similarity">
    <text evidence="2">Belongs to the binding-protein-dependent transport system permease family. FecCD subfamily.</text>
</comment>
<dbReference type="Gene3D" id="1.10.3470.10">
    <property type="entry name" value="ABC transporter involved in vitamin B12 uptake, BtuC"/>
    <property type="match status" value="1"/>
</dbReference>
<dbReference type="STRING" id="317619.GCA_000332315_01250"/>
<dbReference type="EMBL" id="AJTX02000004">
    <property type="protein sequence ID" value="KKJ00413.1"/>
    <property type="molecule type" value="Genomic_DNA"/>
</dbReference>
<reference evidence="9" key="1">
    <citation type="submission" date="2012-04" db="EMBL/GenBank/DDBJ databases">
        <authorList>
            <person name="Borisov I.G."/>
            <person name="Ivanikova N.V."/>
            <person name="Pinevich A.V."/>
        </authorList>
    </citation>
    <scope>NUCLEOTIDE SEQUENCE [LARGE SCALE GENOMIC DNA]</scope>
    <source>
        <strain evidence="9">CALU 1027</strain>
    </source>
</reference>
<organism evidence="9 10">
    <name type="scientific">Prochlorothrix hollandica PCC 9006 = CALU 1027</name>
    <dbReference type="NCBI Taxonomy" id="317619"/>
    <lineage>
        <taxon>Bacteria</taxon>
        <taxon>Bacillati</taxon>
        <taxon>Cyanobacteriota</taxon>
        <taxon>Cyanophyceae</taxon>
        <taxon>Prochlorotrichales</taxon>
        <taxon>Prochlorotrichaceae</taxon>
        <taxon>Prochlorothrix</taxon>
    </lineage>
</organism>
<dbReference type="eggNOG" id="COG0609">
    <property type="taxonomic scope" value="Bacteria"/>
</dbReference>
<evidence type="ECO:0000256" key="3">
    <source>
        <dbReference type="ARBA" id="ARBA00022448"/>
    </source>
</evidence>
<dbReference type="GO" id="GO:0022857">
    <property type="term" value="F:transmembrane transporter activity"/>
    <property type="evidence" value="ECO:0007669"/>
    <property type="project" value="InterPro"/>
</dbReference>
<feature type="transmembrane region" description="Helical" evidence="8">
    <location>
        <begin position="300"/>
        <end position="321"/>
    </location>
</feature>
<evidence type="ECO:0000313" key="9">
    <source>
        <dbReference type="EMBL" id="KKJ00413.1"/>
    </source>
</evidence>
<proteinExistence type="inferred from homology"/>
<evidence type="ECO:0000256" key="6">
    <source>
        <dbReference type="ARBA" id="ARBA00022989"/>
    </source>
</evidence>
<name>A0A0M2PZC9_PROHO</name>
<dbReference type="PANTHER" id="PTHR30472">
    <property type="entry name" value="FERRIC ENTEROBACTIN TRANSPORT SYSTEM PERMEASE PROTEIN"/>
    <property type="match status" value="1"/>
</dbReference>
<dbReference type="FunFam" id="1.10.3470.10:FF:000001">
    <property type="entry name" value="Vitamin B12 ABC transporter permease BtuC"/>
    <property type="match status" value="1"/>
</dbReference>
<accession>A0A0M2PZC9</accession>
<dbReference type="GO" id="GO:0005886">
    <property type="term" value="C:plasma membrane"/>
    <property type="evidence" value="ECO:0007669"/>
    <property type="project" value="UniProtKB-SubCell"/>
</dbReference>
<protein>
    <recommendedName>
        <fullName evidence="11">Iron ABC transporter permease</fullName>
    </recommendedName>
</protein>
<dbReference type="Proteomes" id="UP000034681">
    <property type="component" value="Unassembled WGS sequence"/>
</dbReference>
<keyword evidence="5 8" id="KW-0812">Transmembrane</keyword>
<keyword evidence="7 8" id="KW-0472">Membrane</keyword>
<dbReference type="Pfam" id="PF01032">
    <property type="entry name" value="FecCD"/>
    <property type="match status" value="1"/>
</dbReference>
<evidence type="ECO:0000256" key="8">
    <source>
        <dbReference type="SAM" id="Phobius"/>
    </source>
</evidence>
<dbReference type="AlphaFoldDB" id="A0A0M2PZC9"/>
<evidence type="ECO:0000256" key="4">
    <source>
        <dbReference type="ARBA" id="ARBA00022475"/>
    </source>
</evidence>
<evidence type="ECO:0000256" key="1">
    <source>
        <dbReference type="ARBA" id="ARBA00004651"/>
    </source>
</evidence>
<evidence type="ECO:0000256" key="2">
    <source>
        <dbReference type="ARBA" id="ARBA00007935"/>
    </source>
</evidence>
<feature type="transmembrane region" description="Helical" evidence="8">
    <location>
        <begin position="52"/>
        <end position="73"/>
    </location>
</feature>
<dbReference type="RefSeq" id="WP_017711826.1">
    <property type="nucleotide sequence ID" value="NZ_KB235933.1"/>
</dbReference>
<dbReference type="InterPro" id="IPR037294">
    <property type="entry name" value="ABC_BtuC-like"/>
</dbReference>
<evidence type="ECO:0000256" key="7">
    <source>
        <dbReference type="ARBA" id="ARBA00023136"/>
    </source>
</evidence>
<sequence length="328" mass="33550">MIQLLLLLVLLGLMFLSLLGGDIAVTWGDVGRSLLGLPGVSPGDTWVVHQLRLPRTLIAVGAGMALALAGTLTQGITRNPLASPSVLGFTGGAALGAIGSVVLLPTGQPWLVSLAALGGALGVALLLVVLTQHQSYAPLRLVLVGLGLGLGTAAALQIFLALGDLNQVSQGLFWLTGSVYGRTWGQVALLWPALGFLVLILVGTRQSQVLDALALGEGVAQGLGVRLGWQRGSLLGCSVVLTAIAVAAAGSIGFVGLMAPHMARQWVGALHRDLLPTAALVGGVLVVGSDGLGRWLFAPIEVPCGVITAAIGGSYFLYLLLRQRRPSA</sequence>
<feature type="transmembrane region" description="Helical" evidence="8">
    <location>
        <begin position="110"/>
        <end position="129"/>
    </location>
</feature>
<dbReference type="GO" id="GO:0033214">
    <property type="term" value="P:siderophore-iron import into cell"/>
    <property type="evidence" value="ECO:0007669"/>
    <property type="project" value="TreeGrafter"/>
</dbReference>
<comment type="caution">
    <text evidence="9">The sequence shown here is derived from an EMBL/GenBank/DDBJ whole genome shotgun (WGS) entry which is preliminary data.</text>
</comment>
<evidence type="ECO:0008006" key="11">
    <source>
        <dbReference type="Google" id="ProtNLM"/>
    </source>
</evidence>
<dbReference type="OrthoDB" id="9811721at2"/>
<evidence type="ECO:0000313" key="10">
    <source>
        <dbReference type="Proteomes" id="UP000034681"/>
    </source>
</evidence>
<feature type="transmembrane region" description="Helical" evidence="8">
    <location>
        <begin position="233"/>
        <end position="257"/>
    </location>
</feature>
<keyword evidence="3" id="KW-0813">Transport</keyword>
<comment type="subcellular location">
    <subcellularLocation>
        <location evidence="1">Cell membrane</location>
        <topology evidence="1">Multi-pass membrane protein</topology>
    </subcellularLocation>
</comment>
<feature type="transmembrane region" description="Helical" evidence="8">
    <location>
        <begin position="85"/>
        <end position="104"/>
    </location>
</feature>
<gene>
    <name evidence="9" type="ORF">PROH_12295</name>
</gene>
<feature type="transmembrane region" description="Helical" evidence="8">
    <location>
        <begin position="183"/>
        <end position="202"/>
    </location>
</feature>
<dbReference type="CDD" id="cd06550">
    <property type="entry name" value="TM_ABC_iron-siderophores_like"/>
    <property type="match status" value="1"/>
</dbReference>
<dbReference type="PANTHER" id="PTHR30472:SF25">
    <property type="entry name" value="ABC TRANSPORTER PERMEASE PROTEIN MJ0876-RELATED"/>
    <property type="match status" value="1"/>
</dbReference>
<feature type="transmembrane region" description="Helical" evidence="8">
    <location>
        <begin position="141"/>
        <end position="163"/>
    </location>
</feature>
<dbReference type="SUPFAM" id="SSF81345">
    <property type="entry name" value="ABC transporter involved in vitamin B12 uptake, BtuC"/>
    <property type="match status" value="1"/>
</dbReference>